<gene>
    <name evidence="1" type="ORF">ACJDUH_17115</name>
</gene>
<organism evidence="1 2">
    <name type="scientific">Candidatus Clostridium radicumherbarum</name>
    <dbReference type="NCBI Taxonomy" id="3381662"/>
    <lineage>
        <taxon>Bacteria</taxon>
        <taxon>Bacillati</taxon>
        <taxon>Bacillota</taxon>
        <taxon>Clostridia</taxon>
        <taxon>Eubacteriales</taxon>
        <taxon>Clostridiaceae</taxon>
        <taxon>Clostridium</taxon>
    </lineage>
</organism>
<reference evidence="1 2" key="1">
    <citation type="submission" date="2024-11" db="EMBL/GenBank/DDBJ databases">
        <authorList>
            <person name="Heng Y.C."/>
            <person name="Lim A.C.H."/>
            <person name="Lee J.K.Y."/>
            <person name="Kittelmann S."/>
        </authorList>
    </citation>
    <scope>NUCLEOTIDE SEQUENCE [LARGE SCALE GENOMIC DNA]</scope>
    <source>
        <strain evidence="1 2">WILCCON 0202</strain>
    </source>
</reference>
<evidence type="ECO:0000313" key="2">
    <source>
        <dbReference type="Proteomes" id="UP001623661"/>
    </source>
</evidence>
<name>A0ABW8TWN0_9CLOT</name>
<evidence type="ECO:0000313" key="1">
    <source>
        <dbReference type="EMBL" id="MFL0269802.1"/>
    </source>
</evidence>
<proteinExistence type="predicted"/>
<dbReference type="RefSeq" id="WP_406766423.1">
    <property type="nucleotide sequence ID" value="NZ_JBJHZY010000004.1"/>
</dbReference>
<comment type="caution">
    <text evidence="1">The sequence shown here is derived from an EMBL/GenBank/DDBJ whole genome shotgun (WGS) entry which is preliminary data.</text>
</comment>
<protein>
    <submittedName>
        <fullName evidence="1">Uncharacterized protein</fullName>
    </submittedName>
</protein>
<keyword evidence="2" id="KW-1185">Reference proteome</keyword>
<accession>A0ABW8TWN0</accession>
<dbReference type="EMBL" id="JBJHZY010000004">
    <property type="protein sequence ID" value="MFL0269802.1"/>
    <property type="molecule type" value="Genomic_DNA"/>
</dbReference>
<dbReference type="Proteomes" id="UP001623661">
    <property type="component" value="Unassembled WGS sequence"/>
</dbReference>
<sequence length="276" mass="32151">MLGYNEVDKVNAEISPYLKPAEGCKISGAIEVNAKLYKEVIFYKNSFFKFNKEVKGYLYFDDENNLVTDKTIISELAKLCFFYEMFFSEDKTEGILATLKTKADLTRDNEKVKQISDGLDFLLTQKVYAAERVKSIFIKNYNLDEKSNSILEELSSNIKTLSDQDSIFNVELFNKLYPYYEEVLKINFEKVLNVASIGDCIEEVRKEAEKIRKKWGVRAMKNMVGKLIKISDELSYFKRLISIYRSVLQMNSSQYLKYLNNTNKDKIEKRISLIRG</sequence>